<keyword evidence="1" id="KW-0472">Membrane</keyword>
<reference evidence="2 3" key="1">
    <citation type="submission" date="2017-04" db="EMBL/GenBank/DDBJ databases">
        <title>Novel microbial lineages endemic to geothermal iron-oxide mats fill important gaps in the evolutionary history of Archaea.</title>
        <authorList>
            <person name="Jay Z.J."/>
            <person name="Beam J.P."/>
            <person name="Dlakic M."/>
            <person name="Rusch D.B."/>
            <person name="Kozubal M.A."/>
            <person name="Inskeep W.P."/>
        </authorList>
    </citation>
    <scope>NUCLEOTIDE SEQUENCE [LARGE SCALE GENOMIC DNA]</scope>
    <source>
        <strain evidence="2">OSP_D</strain>
    </source>
</reference>
<comment type="caution">
    <text evidence="2">The sequence shown here is derived from an EMBL/GenBank/DDBJ whole genome shotgun (WGS) entry which is preliminary data.</text>
</comment>
<protein>
    <submittedName>
        <fullName evidence="2">Uncharacterized protein</fullName>
    </submittedName>
</protein>
<feature type="transmembrane region" description="Helical" evidence="1">
    <location>
        <begin position="20"/>
        <end position="41"/>
    </location>
</feature>
<feature type="transmembrane region" description="Helical" evidence="1">
    <location>
        <begin position="53"/>
        <end position="72"/>
    </location>
</feature>
<dbReference type="Proteomes" id="UP000240880">
    <property type="component" value="Unassembled WGS sequence"/>
</dbReference>
<evidence type="ECO:0000313" key="2">
    <source>
        <dbReference type="EMBL" id="PSN84455.1"/>
    </source>
</evidence>
<name>A0A2R6ADJ8_9ARCH</name>
<organism evidence="2 3">
    <name type="scientific">Candidatus Marsarchaeota G1 archaeon OSP_D</name>
    <dbReference type="NCBI Taxonomy" id="1978155"/>
    <lineage>
        <taxon>Archaea</taxon>
        <taxon>Candidatus Marsarchaeota</taxon>
        <taxon>Candidatus Marsarchaeota group 1</taxon>
    </lineage>
</organism>
<sequence>MLILFILILYENKLWFVKALFIRCFAIFLIGVILEALSLWVYPGAIVRPPEKIVYHFGLLYFSKIVFYTGSFTQSPPQLDYLQLFTIITFIYFLIKKTLHHS</sequence>
<accession>A0A2R6ADJ8</accession>
<evidence type="ECO:0000313" key="3">
    <source>
        <dbReference type="Proteomes" id="UP000240880"/>
    </source>
</evidence>
<keyword evidence="1" id="KW-0812">Transmembrane</keyword>
<keyword evidence="1" id="KW-1133">Transmembrane helix</keyword>
<dbReference type="EMBL" id="NEXC01000003">
    <property type="protein sequence ID" value="PSN84455.1"/>
    <property type="molecule type" value="Genomic_DNA"/>
</dbReference>
<feature type="transmembrane region" description="Helical" evidence="1">
    <location>
        <begin position="78"/>
        <end position="95"/>
    </location>
</feature>
<proteinExistence type="predicted"/>
<dbReference type="AlphaFoldDB" id="A0A2R6ADJ8"/>
<gene>
    <name evidence="2" type="ORF">B9Q01_00955</name>
</gene>
<evidence type="ECO:0000256" key="1">
    <source>
        <dbReference type="SAM" id="Phobius"/>
    </source>
</evidence>